<keyword evidence="5" id="KW-1185">Reference proteome</keyword>
<dbReference type="PANTHER" id="PTHR30203">
    <property type="entry name" value="OUTER MEMBRANE CATION EFFLUX PROTEIN"/>
    <property type="match status" value="1"/>
</dbReference>
<dbReference type="GO" id="GO:0015562">
    <property type="term" value="F:efflux transmembrane transporter activity"/>
    <property type="evidence" value="ECO:0007669"/>
    <property type="project" value="InterPro"/>
</dbReference>
<dbReference type="EMBL" id="SNWP01000013">
    <property type="protein sequence ID" value="TDO25387.1"/>
    <property type="molecule type" value="Genomic_DNA"/>
</dbReference>
<dbReference type="RefSeq" id="WP_133475499.1">
    <property type="nucleotide sequence ID" value="NZ_SNWP01000013.1"/>
</dbReference>
<dbReference type="NCBIfam" id="TIGR01845">
    <property type="entry name" value="outer_NodT"/>
    <property type="match status" value="1"/>
</dbReference>
<dbReference type="Gene3D" id="1.20.1600.10">
    <property type="entry name" value="Outer membrane efflux proteins (OEP)"/>
    <property type="match status" value="1"/>
</dbReference>
<sequence>MKLRIQSSIYIIVCSVVIMVGCSIPKSTQSFKEIELPATYKGSKDSSKMQNMDWRSFFADTALLQLVEVALKQNFDLRKAVQRISMAKAQMNIAANARLPMLEAVASAGFTKFGKYTIDGVGNFDTNLSPNISKDQRIPVLTPDLFLGLKSNWEMDVWGKLNDRKKAAFSKVLASEKERQWLVTQLVAQVADMYYELVALDSEMEILEKNIRLQEDALSVVKIQKAGGRANELAVQQFEAQLYNTRSFSAVIRQSIVQTENELNRLLGRLPQPVKRKKSLFSLKLTGTVKTGVPSDLMVNRPDIQAADLKLMSAGAELSAARKSFLPSFNITPYIGFNSFNAAQMITPGSVAYGLLGSITGPVWNRGRLKGMLKEAEAQQAELWYEYQQTIVKAYHEVATSMAAVVNNEEVYELKKKQAQALESAVVTARELYVTGYASYLEVISAQQGSLESQLQSVLTYKTLLQSQIDLYRSLGGGWQ</sequence>
<dbReference type="Gene3D" id="2.20.200.10">
    <property type="entry name" value="Outer membrane efflux proteins (OEP)"/>
    <property type="match status" value="1"/>
</dbReference>
<keyword evidence="2 3" id="KW-0472">Membrane</keyword>
<dbReference type="OrthoDB" id="9770517at2"/>
<evidence type="ECO:0000313" key="5">
    <source>
        <dbReference type="Proteomes" id="UP000295741"/>
    </source>
</evidence>
<gene>
    <name evidence="4" type="ORF">BC659_2928</name>
</gene>
<dbReference type="AlphaFoldDB" id="A0A4R6ISV6"/>
<keyword evidence="2 4" id="KW-0449">Lipoprotein</keyword>
<dbReference type="InterPro" id="IPR003423">
    <property type="entry name" value="OMP_efflux"/>
</dbReference>
<keyword evidence="2 3" id="KW-0812">Transmembrane</keyword>
<protein>
    <submittedName>
        <fullName evidence="4">NodT family efflux transporter outer membrane factor (OMF) lipoprotein</fullName>
    </submittedName>
</protein>
<dbReference type="PROSITE" id="PS51257">
    <property type="entry name" value="PROKAR_LIPOPROTEIN"/>
    <property type="match status" value="1"/>
</dbReference>
<comment type="similarity">
    <text evidence="1 2">Belongs to the outer membrane factor (OMF) (TC 1.B.17) family.</text>
</comment>
<organism evidence="4 5">
    <name type="scientific">Sediminibacterium goheungense</name>
    <dbReference type="NCBI Taxonomy" id="1086393"/>
    <lineage>
        <taxon>Bacteria</taxon>
        <taxon>Pseudomonadati</taxon>
        <taxon>Bacteroidota</taxon>
        <taxon>Chitinophagia</taxon>
        <taxon>Chitinophagales</taxon>
        <taxon>Chitinophagaceae</taxon>
        <taxon>Sediminibacterium</taxon>
    </lineage>
</organism>
<evidence type="ECO:0000256" key="3">
    <source>
        <dbReference type="SAM" id="Phobius"/>
    </source>
</evidence>
<reference evidence="4 5" key="1">
    <citation type="submission" date="2019-03" db="EMBL/GenBank/DDBJ databases">
        <title>Genomic Encyclopedia of Archaeal and Bacterial Type Strains, Phase II (KMG-II): from individual species to whole genera.</title>
        <authorList>
            <person name="Goeker M."/>
        </authorList>
    </citation>
    <scope>NUCLEOTIDE SEQUENCE [LARGE SCALE GENOMIC DNA]</scope>
    <source>
        <strain evidence="4 5">DSM 28323</strain>
    </source>
</reference>
<feature type="transmembrane region" description="Helical" evidence="3">
    <location>
        <begin position="7"/>
        <end position="26"/>
    </location>
</feature>
<proteinExistence type="inferred from homology"/>
<comment type="caution">
    <text evidence="4">The sequence shown here is derived from an EMBL/GenBank/DDBJ whole genome shotgun (WGS) entry which is preliminary data.</text>
</comment>
<dbReference type="InterPro" id="IPR010131">
    <property type="entry name" value="MdtP/NodT-like"/>
</dbReference>
<evidence type="ECO:0000313" key="4">
    <source>
        <dbReference type="EMBL" id="TDO25387.1"/>
    </source>
</evidence>
<keyword evidence="2" id="KW-1134">Transmembrane beta strand</keyword>
<name>A0A4R6ISV6_9BACT</name>
<dbReference type="SUPFAM" id="SSF56954">
    <property type="entry name" value="Outer membrane efflux proteins (OEP)"/>
    <property type="match status" value="1"/>
</dbReference>
<keyword evidence="2" id="KW-0564">Palmitate</keyword>
<comment type="subcellular location">
    <subcellularLocation>
        <location evidence="2">Cell membrane</location>
        <topology evidence="2">Lipid-anchor</topology>
    </subcellularLocation>
</comment>
<dbReference type="Pfam" id="PF02321">
    <property type="entry name" value="OEP"/>
    <property type="match status" value="2"/>
</dbReference>
<dbReference type="Proteomes" id="UP000295741">
    <property type="component" value="Unassembled WGS sequence"/>
</dbReference>
<dbReference type="PANTHER" id="PTHR30203:SF30">
    <property type="entry name" value="OUTER MEMBRANE PROTEIN-RELATED"/>
    <property type="match status" value="1"/>
</dbReference>
<evidence type="ECO:0000256" key="1">
    <source>
        <dbReference type="ARBA" id="ARBA00007613"/>
    </source>
</evidence>
<keyword evidence="3" id="KW-1133">Transmembrane helix</keyword>
<dbReference type="GO" id="GO:0005886">
    <property type="term" value="C:plasma membrane"/>
    <property type="evidence" value="ECO:0007669"/>
    <property type="project" value="UniProtKB-SubCell"/>
</dbReference>
<accession>A0A4R6ISV6</accession>
<evidence type="ECO:0000256" key="2">
    <source>
        <dbReference type="RuleBase" id="RU362097"/>
    </source>
</evidence>